<sequence length="203" mass="22997">MAHVVLAHRRGLAGPEIAGWFGYVVVVEPGTDRFEGKRDEDSGNLIPAVRPVFGVHLHGQDFHFTLARGAGRERDQDRRWWYPCSIRLWERRCRWNDGSVGIRKRATKPWFTKGGIEFDISGLPLAGKGEDKDLGPKNMELWETMFDQLNCHINTEWDGDSSLWSSGMYFQIYGRKLKGTTISDKMAPMGPEGQPSGVPFMEA</sequence>
<reference evidence="1" key="1">
    <citation type="journal article" date="2023" name="Mol. Phylogenet. Evol.">
        <title>Genome-scale phylogeny and comparative genomics of the fungal order Sordariales.</title>
        <authorList>
            <person name="Hensen N."/>
            <person name="Bonometti L."/>
            <person name="Westerberg I."/>
            <person name="Brannstrom I.O."/>
            <person name="Guillou S."/>
            <person name="Cros-Aarteil S."/>
            <person name="Calhoun S."/>
            <person name="Haridas S."/>
            <person name="Kuo A."/>
            <person name="Mondo S."/>
            <person name="Pangilinan J."/>
            <person name="Riley R."/>
            <person name="LaButti K."/>
            <person name="Andreopoulos B."/>
            <person name="Lipzen A."/>
            <person name="Chen C."/>
            <person name="Yan M."/>
            <person name="Daum C."/>
            <person name="Ng V."/>
            <person name="Clum A."/>
            <person name="Steindorff A."/>
            <person name="Ohm R.A."/>
            <person name="Martin F."/>
            <person name="Silar P."/>
            <person name="Natvig D.O."/>
            <person name="Lalanne C."/>
            <person name="Gautier V."/>
            <person name="Ament-Velasquez S.L."/>
            <person name="Kruys A."/>
            <person name="Hutchinson M.I."/>
            <person name="Powell A.J."/>
            <person name="Barry K."/>
            <person name="Miller A.N."/>
            <person name="Grigoriev I.V."/>
            <person name="Debuchy R."/>
            <person name="Gladieux P."/>
            <person name="Hiltunen Thoren M."/>
            <person name="Johannesson H."/>
        </authorList>
    </citation>
    <scope>NUCLEOTIDE SEQUENCE</scope>
    <source>
        <strain evidence="1">CBS 118394</strain>
    </source>
</reference>
<gene>
    <name evidence="1" type="ORF">B0H66DRAFT_14268</name>
</gene>
<dbReference type="AlphaFoldDB" id="A0AAE0IPW4"/>
<proteinExistence type="predicted"/>
<evidence type="ECO:0000313" key="1">
    <source>
        <dbReference type="EMBL" id="KAK3329126.1"/>
    </source>
</evidence>
<keyword evidence="2" id="KW-1185">Reference proteome</keyword>
<dbReference type="Proteomes" id="UP001283341">
    <property type="component" value="Unassembled WGS sequence"/>
</dbReference>
<name>A0AAE0IPW4_9PEZI</name>
<accession>A0AAE0IPW4</accession>
<organism evidence="1 2">
    <name type="scientific">Apodospora peruviana</name>
    <dbReference type="NCBI Taxonomy" id="516989"/>
    <lineage>
        <taxon>Eukaryota</taxon>
        <taxon>Fungi</taxon>
        <taxon>Dikarya</taxon>
        <taxon>Ascomycota</taxon>
        <taxon>Pezizomycotina</taxon>
        <taxon>Sordariomycetes</taxon>
        <taxon>Sordariomycetidae</taxon>
        <taxon>Sordariales</taxon>
        <taxon>Lasiosphaeriaceae</taxon>
        <taxon>Apodospora</taxon>
    </lineage>
</organism>
<dbReference type="EMBL" id="JAUEDM010000001">
    <property type="protein sequence ID" value="KAK3329126.1"/>
    <property type="molecule type" value="Genomic_DNA"/>
</dbReference>
<evidence type="ECO:0000313" key="2">
    <source>
        <dbReference type="Proteomes" id="UP001283341"/>
    </source>
</evidence>
<comment type="caution">
    <text evidence="1">The sequence shown here is derived from an EMBL/GenBank/DDBJ whole genome shotgun (WGS) entry which is preliminary data.</text>
</comment>
<reference evidence="1" key="2">
    <citation type="submission" date="2023-06" db="EMBL/GenBank/DDBJ databases">
        <authorList>
            <consortium name="Lawrence Berkeley National Laboratory"/>
            <person name="Haridas S."/>
            <person name="Hensen N."/>
            <person name="Bonometti L."/>
            <person name="Westerberg I."/>
            <person name="Brannstrom I.O."/>
            <person name="Guillou S."/>
            <person name="Cros-Aarteil S."/>
            <person name="Calhoun S."/>
            <person name="Kuo A."/>
            <person name="Mondo S."/>
            <person name="Pangilinan J."/>
            <person name="Riley R."/>
            <person name="Labutti K."/>
            <person name="Andreopoulos B."/>
            <person name="Lipzen A."/>
            <person name="Chen C."/>
            <person name="Yanf M."/>
            <person name="Daum C."/>
            <person name="Ng V."/>
            <person name="Clum A."/>
            <person name="Steindorff A."/>
            <person name="Ohm R."/>
            <person name="Martin F."/>
            <person name="Silar P."/>
            <person name="Natvig D."/>
            <person name="Lalanne C."/>
            <person name="Gautier V."/>
            <person name="Ament-Velasquez S.L."/>
            <person name="Kruys A."/>
            <person name="Hutchinson M.I."/>
            <person name="Powell A.J."/>
            <person name="Barry K."/>
            <person name="Miller A.N."/>
            <person name="Grigoriev I.V."/>
            <person name="Debuchy R."/>
            <person name="Gladieux P."/>
            <person name="Thoren M.H."/>
            <person name="Johannesson H."/>
        </authorList>
    </citation>
    <scope>NUCLEOTIDE SEQUENCE</scope>
    <source>
        <strain evidence="1">CBS 118394</strain>
    </source>
</reference>
<protein>
    <submittedName>
        <fullName evidence="1">Uncharacterized protein</fullName>
    </submittedName>
</protein>